<dbReference type="EMBL" id="SNRY01002710">
    <property type="protein sequence ID" value="KAA6323844.1"/>
    <property type="molecule type" value="Genomic_DNA"/>
</dbReference>
<sequence length="234" mass="27714">MGKQQKYKPTDKMFHLISDNYTLLQVISRFGFPLGFGDKTVKEVCEMNDVDCRTFLKIVNFVEEGFSRIDDDLEDISVSSLVNYLHQAHSYFLDFALPVIRRKLIEAIDCSEDEVAFLILRFFDEYVHEVRRHMEYEEKTVFKYVDDLLHNKFSKSYHISVFSKHHDSIGEKLTELKNIIIRYCPSETNKNLLNAALFDIYVCEEELDSHCKIEDYLFVPVILRLERKIDENEK</sequence>
<organism evidence="2">
    <name type="scientific">termite gut metagenome</name>
    <dbReference type="NCBI Taxonomy" id="433724"/>
    <lineage>
        <taxon>unclassified sequences</taxon>
        <taxon>metagenomes</taxon>
        <taxon>organismal metagenomes</taxon>
    </lineage>
</organism>
<feature type="domain" description="Hemerythrin-like" evidence="1">
    <location>
        <begin position="81"/>
        <end position="221"/>
    </location>
</feature>
<dbReference type="Gene3D" id="1.20.120.520">
    <property type="entry name" value="nmb1532 protein domain like"/>
    <property type="match status" value="1"/>
</dbReference>
<reference evidence="2" key="1">
    <citation type="submission" date="2019-03" db="EMBL/GenBank/DDBJ databases">
        <title>Single cell metagenomics reveals metabolic interactions within the superorganism composed of flagellate Streblomastix strix and complex community of Bacteroidetes bacteria on its surface.</title>
        <authorList>
            <person name="Treitli S.C."/>
            <person name="Kolisko M."/>
            <person name="Husnik F."/>
            <person name="Keeling P."/>
            <person name="Hampl V."/>
        </authorList>
    </citation>
    <scope>NUCLEOTIDE SEQUENCE</scope>
    <source>
        <strain evidence="2">STM</strain>
    </source>
</reference>
<accession>A0A5J4QS46</accession>
<protein>
    <recommendedName>
        <fullName evidence="1">Hemerythrin-like domain-containing protein</fullName>
    </recommendedName>
</protein>
<name>A0A5J4QS46_9ZZZZ</name>
<proteinExistence type="predicted"/>
<dbReference type="InterPro" id="IPR012312">
    <property type="entry name" value="Hemerythrin-like"/>
</dbReference>
<comment type="caution">
    <text evidence="2">The sequence shown here is derived from an EMBL/GenBank/DDBJ whole genome shotgun (WGS) entry which is preliminary data.</text>
</comment>
<dbReference type="Pfam" id="PF01814">
    <property type="entry name" value="Hemerythrin"/>
    <property type="match status" value="1"/>
</dbReference>
<gene>
    <name evidence="2" type="ORF">EZS27_026762</name>
</gene>
<dbReference type="AlphaFoldDB" id="A0A5J4QS46"/>
<evidence type="ECO:0000313" key="2">
    <source>
        <dbReference type="EMBL" id="KAA6323844.1"/>
    </source>
</evidence>
<evidence type="ECO:0000259" key="1">
    <source>
        <dbReference type="Pfam" id="PF01814"/>
    </source>
</evidence>